<dbReference type="WBParaSite" id="ALUE_0001641901-mRNA-1">
    <property type="protein sequence ID" value="ALUE_0001641901-mRNA-1"/>
    <property type="gene ID" value="ALUE_0001641901"/>
</dbReference>
<protein>
    <submittedName>
        <fullName evidence="2">FHA domain-containing protein</fullName>
    </submittedName>
</protein>
<accession>A0A0M3IEA6</accession>
<proteinExistence type="predicted"/>
<organism evidence="1 2">
    <name type="scientific">Ascaris lumbricoides</name>
    <name type="common">Giant roundworm</name>
    <dbReference type="NCBI Taxonomy" id="6252"/>
    <lineage>
        <taxon>Eukaryota</taxon>
        <taxon>Metazoa</taxon>
        <taxon>Ecdysozoa</taxon>
        <taxon>Nematoda</taxon>
        <taxon>Chromadorea</taxon>
        <taxon>Rhabditida</taxon>
        <taxon>Spirurina</taxon>
        <taxon>Ascaridomorpha</taxon>
        <taxon>Ascaridoidea</taxon>
        <taxon>Ascarididae</taxon>
        <taxon>Ascaris</taxon>
    </lineage>
</organism>
<reference evidence="2" key="1">
    <citation type="submission" date="2017-02" db="UniProtKB">
        <authorList>
            <consortium name="WormBaseParasite"/>
        </authorList>
    </citation>
    <scope>IDENTIFICATION</scope>
</reference>
<evidence type="ECO:0000313" key="2">
    <source>
        <dbReference type="WBParaSite" id="ALUE_0001641901-mRNA-1"/>
    </source>
</evidence>
<keyword evidence="1" id="KW-1185">Reference proteome</keyword>
<dbReference type="AlphaFoldDB" id="A0A0M3IEA6"/>
<evidence type="ECO:0000313" key="1">
    <source>
        <dbReference type="Proteomes" id="UP000036681"/>
    </source>
</evidence>
<sequence>MSDYASGQFETNRGDGNACFLGCDEILCKSDIAHQGRPPNLPRKHAAIYLRMPNNASMHSKGNG</sequence>
<dbReference type="Proteomes" id="UP000036681">
    <property type="component" value="Unplaced"/>
</dbReference>
<name>A0A0M3IEA6_ASCLU</name>